<dbReference type="NCBIfam" id="NF001611">
    <property type="entry name" value="PRK00400.1-3"/>
    <property type="match status" value="1"/>
</dbReference>
<comment type="catalytic activity">
    <reaction evidence="1 11">
        <text>1-(5-phospho-beta-D-ribosyl)-ATP + H2O = 1-(5-phospho-beta-D-ribosyl)-5'-AMP + diphosphate + H(+)</text>
        <dbReference type="Rhea" id="RHEA:22828"/>
        <dbReference type="ChEBI" id="CHEBI:15377"/>
        <dbReference type="ChEBI" id="CHEBI:15378"/>
        <dbReference type="ChEBI" id="CHEBI:33019"/>
        <dbReference type="ChEBI" id="CHEBI:59457"/>
        <dbReference type="ChEBI" id="CHEBI:73183"/>
        <dbReference type="EC" id="3.6.1.31"/>
    </reaction>
</comment>
<dbReference type="GO" id="GO:0004636">
    <property type="term" value="F:phosphoribosyl-ATP diphosphatase activity"/>
    <property type="evidence" value="ECO:0007669"/>
    <property type="project" value="UniProtKB-UniRule"/>
</dbReference>
<keyword evidence="6 11" id="KW-0028">Amino-acid biosynthesis</keyword>
<keyword evidence="9 11" id="KW-0067">ATP-binding</keyword>
<dbReference type="GO" id="GO:0005737">
    <property type="term" value="C:cytoplasm"/>
    <property type="evidence" value="ECO:0007669"/>
    <property type="project" value="UniProtKB-SubCell"/>
</dbReference>
<reference evidence="12 13" key="1">
    <citation type="submission" date="2018-04" db="EMBL/GenBank/DDBJ databases">
        <title>Altererythrobacter sp. HME9302 genome sequencing and assembly.</title>
        <authorList>
            <person name="Kang H."/>
            <person name="Kim H."/>
            <person name="Joh K."/>
        </authorList>
    </citation>
    <scope>NUCLEOTIDE SEQUENCE [LARGE SCALE GENOMIC DNA]</scope>
    <source>
        <strain evidence="12 13">HME9302</strain>
    </source>
</reference>
<dbReference type="EMBL" id="QBKA01000002">
    <property type="protein sequence ID" value="RDC60656.1"/>
    <property type="molecule type" value="Genomic_DNA"/>
</dbReference>
<dbReference type="SUPFAM" id="SSF101386">
    <property type="entry name" value="all-alpha NTP pyrophosphatases"/>
    <property type="match status" value="1"/>
</dbReference>
<comment type="caution">
    <text evidence="12">The sequence shown here is derived from an EMBL/GenBank/DDBJ whole genome shotgun (WGS) entry which is preliminary data.</text>
</comment>
<comment type="pathway">
    <text evidence="3 11">Amino-acid biosynthesis; L-histidine biosynthesis; L-histidine from 5-phospho-alpha-D-ribose 1-diphosphate: step 2/9.</text>
</comment>
<dbReference type="CDD" id="cd11534">
    <property type="entry name" value="NTP-PPase_HisIE_like"/>
    <property type="match status" value="1"/>
</dbReference>
<comment type="similarity">
    <text evidence="4 11">Belongs to the PRA-PH family.</text>
</comment>
<dbReference type="NCBIfam" id="TIGR03188">
    <property type="entry name" value="histidine_hisI"/>
    <property type="match status" value="1"/>
</dbReference>
<evidence type="ECO:0000256" key="5">
    <source>
        <dbReference type="ARBA" id="ARBA00022490"/>
    </source>
</evidence>
<dbReference type="UniPathway" id="UPA00031">
    <property type="reaction ID" value="UER00007"/>
</dbReference>
<dbReference type="PANTHER" id="PTHR42945">
    <property type="entry name" value="HISTIDINE BIOSYNTHESIS BIFUNCTIONAL PROTEIN"/>
    <property type="match status" value="1"/>
</dbReference>
<dbReference type="InterPro" id="IPR008179">
    <property type="entry name" value="HisE"/>
</dbReference>
<evidence type="ECO:0000256" key="10">
    <source>
        <dbReference type="ARBA" id="ARBA00023102"/>
    </source>
</evidence>
<dbReference type="Pfam" id="PF01503">
    <property type="entry name" value="PRA-PH"/>
    <property type="match status" value="1"/>
</dbReference>
<evidence type="ECO:0000256" key="3">
    <source>
        <dbReference type="ARBA" id="ARBA00005204"/>
    </source>
</evidence>
<evidence type="ECO:0000256" key="11">
    <source>
        <dbReference type="HAMAP-Rule" id="MF_01020"/>
    </source>
</evidence>
<dbReference type="EC" id="3.6.1.31" evidence="11"/>
<dbReference type="InterPro" id="IPR021130">
    <property type="entry name" value="PRib-ATP_PPHydrolase-like"/>
</dbReference>
<evidence type="ECO:0000313" key="13">
    <source>
        <dbReference type="Proteomes" id="UP000253727"/>
    </source>
</evidence>
<comment type="subcellular location">
    <subcellularLocation>
        <location evidence="2 11">Cytoplasm</location>
    </subcellularLocation>
</comment>
<sequence length="122" mass="12976">MTTLDPAAGLSHGDVMDILSRLETTLASRKTADPETSYVAQLHARGLPVIARKLGEESIEAVVAALSGDRNELVGEAADVIFHLLVLLAARDITLDEVLAELARREGLSGLDEKASRTAKDT</sequence>
<organism evidence="12 13">
    <name type="scientific">Alteripontixanthobacter maritimus</name>
    <dbReference type="NCBI Taxonomy" id="2161824"/>
    <lineage>
        <taxon>Bacteria</taxon>
        <taxon>Pseudomonadati</taxon>
        <taxon>Pseudomonadota</taxon>
        <taxon>Alphaproteobacteria</taxon>
        <taxon>Sphingomonadales</taxon>
        <taxon>Erythrobacteraceae</taxon>
        <taxon>Alteripontixanthobacter</taxon>
    </lineage>
</organism>
<keyword evidence="8 11" id="KW-0378">Hydrolase</keyword>
<keyword evidence="13" id="KW-1185">Reference proteome</keyword>
<evidence type="ECO:0000256" key="1">
    <source>
        <dbReference type="ARBA" id="ARBA00001460"/>
    </source>
</evidence>
<protein>
    <recommendedName>
        <fullName evidence="11">Phosphoribosyl-ATP pyrophosphatase</fullName>
        <shortName evidence="11">PRA-PH</shortName>
        <ecNumber evidence="11">3.6.1.31</ecNumber>
    </recommendedName>
</protein>
<gene>
    <name evidence="11 12" type="primary">hisE</name>
    <name evidence="12" type="ORF">HME9302_01871</name>
</gene>
<evidence type="ECO:0000256" key="6">
    <source>
        <dbReference type="ARBA" id="ARBA00022605"/>
    </source>
</evidence>
<keyword evidence="7 11" id="KW-0547">Nucleotide-binding</keyword>
<dbReference type="NCBIfam" id="NF001613">
    <property type="entry name" value="PRK00400.1-5"/>
    <property type="match status" value="1"/>
</dbReference>
<evidence type="ECO:0000256" key="7">
    <source>
        <dbReference type="ARBA" id="ARBA00022741"/>
    </source>
</evidence>
<dbReference type="PANTHER" id="PTHR42945:SF9">
    <property type="entry name" value="HISTIDINE BIOSYNTHESIS BIFUNCTIONAL PROTEIN HISIE"/>
    <property type="match status" value="1"/>
</dbReference>
<name>A0A369QBP5_9SPHN</name>
<evidence type="ECO:0000256" key="9">
    <source>
        <dbReference type="ARBA" id="ARBA00022840"/>
    </source>
</evidence>
<dbReference type="GO" id="GO:0005524">
    <property type="term" value="F:ATP binding"/>
    <property type="evidence" value="ECO:0007669"/>
    <property type="project" value="UniProtKB-KW"/>
</dbReference>
<proteinExistence type="inferred from homology"/>
<dbReference type="Gene3D" id="1.10.287.1080">
    <property type="entry name" value="MazG-like"/>
    <property type="match status" value="1"/>
</dbReference>
<dbReference type="Proteomes" id="UP000253727">
    <property type="component" value="Unassembled WGS sequence"/>
</dbReference>
<evidence type="ECO:0000256" key="8">
    <source>
        <dbReference type="ARBA" id="ARBA00022801"/>
    </source>
</evidence>
<accession>A0A369QBP5</accession>
<keyword evidence="5 11" id="KW-0963">Cytoplasm</keyword>
<keyword evidence="10 11" id="KW-0368">Histidine biosynthesis</keyword>
<dbReference type="AlphaFoldDB" id="A0A369QBP5"/>
<evidence type="ECO:0000256" key="2">
    <source>
        <dbReference type="ARBA" id="ARBA00004496"/>
    </source>
</evidence>
<dbReference type="HAMAP" id="MF_01020">
    <property type="entry name" value="HisE"/>
    <property type="match status" value="1"/>
</dbReference>
<evidence type="ECO:0000313" key="12">
    <source>
        <dbReference type="EMBL" id="RDC60656.1"/>
    </source>
</evidence>
<dbReference type="GO" id="GO:0000105">
    <property type="term" value="P:L-histidine biosynthetic process"/>
    <property type="evidence" value="ECO:0007669"/>
    <property type="project" value="UniProtKB-UniRule"/>
</dbReference>
<evidence type="ECO:0000256" key="4">
    <source>
        <dbReference type="ARBA" id="ARBA00009392"/>
    </source>
</evidence>